<proteinExistence type="predicted"/>
<comment type="caution">
    <text evidence="1">The sequence shown here is derived from an EMBL/GenBank/DDBJ whole genome shotgun (WGS) entry which is preliminary data.</text>
</comment>
<dbReference type="AlphaFoldDB" id="A0AAN6T3F2"/>
<dbReference type="Proteomes" id="UP001305647">
    <property type="component" value="Unassembled WGS sequence"/>
</dbReference>
<keyword evidence="2" id="KW-1185">Reference proteome</keyword>
<name>A0AAN6T3F2_9PEZI</name>
<evidence type="ECO:0000313" key="2">
    <source>
        <dbReference type="Proteomes" id="UP001305647"/>
    </source>
</evidence>
<gene>
    <name evidence="1" type="ORF">N658DRAFT_284314</name>
</gene>
<evidence type="ECO:0000313" key="1">
    <source>
        <dbReference type="EMBL" id="KAK4103690.1"/>
    </source>
</evidence>
<protein>
    <submittedName>
        <fullName evidence="1">Uncharacterized protein</fullName>
    </submittedName>
</protein>
<sequence>MTRLEFLCRRCDALMKCSIVQDRASRSRSIHWGYIHHLCLGLNPHPYTIYTANITQHSP</sequence>
<reference evidence="1" key="2">
    <citation type="submission" date="2023-05" db="EMBL/GenBank/DDBJ databases">
        <authorList>
            <consortium name="Lawrence Berkeley National Laboratory"/>
            <person name="Steindorff A."/>
            <person name="Hensen N."/>
            <person name="Bonometti L."/>
            <person name="Westerberg I."/>
            <person name="Brannstrom I.O."/>
            <person name="Guillou S."/>
            <person name="Cros-Aarteil S."/>
            <person name="Calhoun S."/>
            <person name="Haridas S."/>
            <person name="Kuo A."/>
            <person name="Mondo S."/>
            <person name="Pangilinan J."/>
            <person name="Riley R."/>
            <person name="Labutti K."/>
            <person name="Andreopoulos B."/>
            <person name="Lipzen A."/>
            <person name="Chen C."/>
            <person name="Yanf M."/>
            <person name="Daum C."/>
            <person name="Ng V."/>
            <person name="Clum A."/>
            <person name="Ohm R."/>
            <person name="Martin F."/>
            <person name="Silar P."/>
            <person name="Natvig D."/>
            <person name="Lalanne C."/>
            <person name="Gautier V."/>
            <person name="Ament-Velasquez S.L."/>
            <person name="Kruys A."/>
            <person name="Hutchinson M.I."/>
            <person name="Powell A.J."/>
            <person name="Barry K."/>
            <person name="Miller A.N."/>
            <person name="Grigoriev I.V."/>
            <person name="Debuchy R."/>
            <person name="Gladieux P."/>
            <person name="Thoren M.H."/>
            <person name="Johannesson H."/>
        </authorList>
    </citation>
    <scope>NUCLEOTIDE SEQUENCE</scope>
    <source>
        <strain evidence="1">CBS 757.83</strain>
    </source>
</reference>
<accession>A0AAN6T3F2</accession>
<reference evidence="1" key="1">
    <citation type="journal article" date="2023" name="Mol. Phylogenet. Evol.">
        <title>Genome-scale phylogeny and comparative genomics of the fungal order Sordariales.</title>
        <authorList>
            <person name="Hensen N."/>
            <person name="Bonometti L."/>
            <person name="Westerberg I."/>
            <person name="Brannstrom I.O."/>
            <person name="Guillou S."/>
            <person name="Cros-Aarteil S."/>
            <person name="Calhoun S."/>
            <person name="Haridas S."/>
            <person name="Kuo A."/>
            <person name="Mondo S."/>
            <person name="Pangilinan J."/>
            <person name="Riley R."/>
            <person name="LaButti K."/>
            <person name="Andreopoulos B."/>
            <person name="Lipzen A."/>
            <person name="Chen C."/>
            <person name="Yan M."/>
            <person name="Daum C."/>
            <person name="Ng V."/>
            <person name="Clum A."/>
            <person name="Steindorff A."/>
            <person name="Ohm R.A."/>
            <person name="Martin F."/>
            <person name="Silar P."/>
            <person name="Natvig D.O."/>
            <person name="Lalanne C."/>
            <person name="Gautier V."/>
            <person name="Ament-Velasquez S.L."/>
            <person name="Kruys A."/>
            <person name="Hutchinson M.I."/>
            <person name="Powell A.J."/>
            <person name="Barry K."/>
            <person name="Miller A.N."/>
            <person name="Grigoriev I.V."/>
            <person name="Debuchy R."/>
            <person name="Gladieux P."/>
            <person name="Hiltunen Thoren M."/>
            <person name="Johannesson H."/>
        </authorList>
    </citation>
    <scope>NUCLEOTIDE SEQUENCE</scope>
    <source>
        <strain evidence="1">CBS 757.83</strain>
    </source>
</reference>
<dbReference type="EMBL" id="MU863628">
    <property type="protein sequence ID" value="KAK4103690.1"/>
    <property type="molecule type" value="Genomic_DNA"/>
</dbReference>
<organism evidence="1 2">
    <name type="scientific">Parathielavia hyrcaniae</name>
    <dbReference type="NCBI Taxonomy" id="113614"/>
    <lineage>
        <taxon>Eukaryota</taxon>
        <taxon>Fungi</taxon>
        <taxon>Dikarya</taxon>
        <taxon>Ascomycota</taxon>
        <taxon>Pezizomycotina</taxon>
        <taxon>Sordariomycetes</taxon>
        <taxon>Sordariomycetidae</taxon>
        <taxon>Sordariales</taxon>
        <taxon>Chaetomiaceae</taxon>
        <taxon>Parathielavia</taxon>
    </lineage>
</organism>